<protein>
    <submittedName>
        <fullName evidence="2">Uncharacterized protein</fullName>
    </submittedName>
</protein>
<sequence length="203" mass="21638">MQSCFQQLASVTPAYTLAWARPHPSSGFSTGVRCQADHLTMTVPMSSSQITRLAAQVKLWHRRLFLMHNNFLANLPQPQSAPPSGELVHTFPLLLLPSVLFSVPLPAVLFPVALPFVLFPVPLPPAPAPIPPIPAPGPHSLAENQPAYTNGTITMFMSAACLAVGAWQEYDHPTVAGSALTNYAGPGLWVIGAFLSFPGLIAA</sequence>
<evidence type="ECO:0000313" key="3">
    <source>
        <dbReference type="Proteomes" id="UP000095149"/>
    </source>
</evidence>
<comment type="caution">
    <text evidence="2">The sequence shown here is derived from an EMBL/GenBank/DDBJ whole genome shotgun (WGS) entry which is preliminary data.</text>
</comment>
<accession>A0A1E3KBM4</accession>
<keyword evidence="1" id="KW-0812">Transmembrane</keyword>
<gene>
    <name evidence="2" type="ORF">I350_00981</name>
</gene>
<dbReference type="AlphaFoldDB" id="A0A1E3KBM4"/>
<keyword evidence="1" id="KW-0472">Membrane</keyword>
<reference evidence="2 3" key="1">
    <citation type="submission" date="2016-06" db="EMBL/GenBank/DDBJ databases">
        <title>Evolution of pathogenesis and genome organization in the Tremellales.</title>
        <authorList>
            <person name="Cuomo C."/>
            <person name="Litvintseva A."/>
            <person name="Heitman J."/>
            <person name="Chen Y."/>
            <person name="Sun S."/>
            <person name="Springer D."/>
            <person name="Dromer F."/>
            <person name="Young S."/>
            <person name="Zeng Q."/>
            <person name="Chapman S."/>
            <person name="Gujja S."/>
            <person name="Saif S."/>
            <person name="Birren B."/>
        </authorList>
    </citation>
    <scope>NUCLEOTIDE SEQUENCE [LARGE SCALE GENOMIC DNA]</scope>
    <source>
        <strain evidence="2 3">CBS 6273</strain>
    </source>
</reference>
<dbReference type="EMBL" id="MEKH01000002">
    <property type="protein sequence ID" value="ODO10386.1"/>
    <property type="molecule type" value="Genomic_DNA"/>
</dbReference>
<feature type="transmembrane region" description="Helical" evidence="1">
    <location>
        <begin position="93"/>
        <end position="119"/>
    </location>
</feature>
<keyword evidence="1" id="KW-1133">Transmembrane helix</keyword>
<evidence type="ECO:0000256" key="1">
    <source>
        <dbReference type="SAM" id="Phobius"/>
    </source>
</evidence>
<feature type="transmembrane region" description="Helical" evidence="1">
    <location>
        <begin position="179"/>
        <end position="201"/>
    </location>
</feature>
<feature type="transmembrane region" description="Helical" evidence="1">
    <location>
        <begin position="147"/>
        <end position="167"/>
    </location>
</feature>
<proteinExistence type="predicted"/>
<organism evidence="2 3">
    <name type="scientific">Cryptococcus amylolentus CBS 6273</name>
    <dbReference type="NCBI Taxonomy" id="1296118"/>
    <lineage>
        <taxon>Eukaryota</taxon>
        <taxon>Fungi</taxon>
        <taxon>Dikarya</taxon>
        <taxon>Basidiomycota</taxon>
        <taxon>Agaricomycotina</taxon>
        <taxon>Tremellomycetes</taxon>
        <taxon>Tremellales</taxon>
        <taxon>Cryptococcaceae</taxon>
        <taxon>Cryptococcus</taxon>
    </lineage>
</organism>
<evidence type="ECO:0000313" key="2">
    <source>
        <dbReference type="EMBL" id="ODO10386.1"/>
    </source>
</evidence>
<name>A0A1E3KBM4_9TREE</name>
<dbReference type="Proteomes" id="UP000095149">
    <property type="component" value="Unassembled WGS sequence"/>
</dbReference>